<dbReference type="EMBL" id="HG994592">
    <property type="protein sequence ID" value="CAF2834073.1"/>
    <property type="molecule type" value="Genomic_DNA"/>
</dbReference>
<evidence type="ECO:0000313" key="1">
    <source>
        <dbReference type="EMBL" id="CAF2834073.1"/>
    </source>
</evidence>
<organism evidence="1 2">
    <name type="scientific">Lepeophtheirus salmonis</name>
    <name type="common">Salmon louse</name>
    <name type="synonym">Caligus salmonis</name>
    <dbReference type="NCBI Taxonomy" id="72036"/>
    <lineage>
        <taxon>Eukaryota</taxon>
        <taxon>Metazoa</taxon>
        <taxon>Ecdysozoa</taxon>
        <taxon>Arthropoda</taxon>
        <taxon>Crustacea</taxon>
        <taxon>Multicrustacea</taxon>
        <taxon>Hexanauplia</taxon>
        <taxon>Copepoda</taxon>
        <taxon>Siphonostomatoida</taxon>
        <taxon>Caligidae</taxon>
        <taxon>Lepeophtheirus</taxon>
    </lineage>
</organism>
<name>A0A7R8H3Q1_LEPSM</name>
<evidence type="ECO:0000313" key="2">
    <source>
        <dbReference type="Proteomes" id="UP000675881"/>
    </source>
</evidence>
<dbReference type="OrthoDB" id="166375at2759"/>
<proteinExistence type="predicted"/>
<keyword evidence="2" id="KW-1185">Reference proteome</keyword>
<sequence>MFAKLRKPLIIKLDKRHCGEAPSPFRRHECNPRMVTKHKDGSFDDVLPLLDNAKENDNVKERRVQYMTIIPTPYKKRKHVSIKEKTDLLDVHNFDIEIDVDTTLGPSNPVSVNFKPVSLAQNDHLI</sequence>
<accession>A0A7R8H3Q1</accession>
<reference evidence="1" key="1">
    <citation type="submission" date="2021-02" db="EMBL/GenBank/DDBJ databases">
        <authorList>
            <person name="Bekaert M."/>
        </authorList>
    </citation>
    <scope>NUCLEOTIDE SEQUENCE</scope>
    <source>
        <strain evidence="1">IoA-00</strain>
    </source>
</reference>
<gene>
    <name evidence="1" type="ORF">LSAA_3812</name>
</gene>
<dbReference type="Proteomes" id="UP000675881">
    <property type="component" value="Chromosome 13"/>
</dbReference>
<protein>
    <submittedName>
        <fullName evidence="1">(salmon louse) hypothetical protein</fullName>
    </submittedName>
</protein>
<dbReference type="AlphaFoldDB" id="A0A7R8H3Q1"/>